<dbReference type="EMBL" id="QEFC01000026">
    <property type="protein sequence ID" value="KAE9467501.1"/>
    <property type="molecule type" value="Genomic_DNA"/>
</dbReference>
<dbReference type="InterPro" id="IPR006805">
    <property type="entry name" value="Anth_synth_I_N"/>
</dbReference>
<dbReference type="OrthoDB" id="1680390at2759"/>
<evidence type="ECO:0000313" key="2">
    <source>
        <dbReference type="EMBL" id="KAE9467501.1"/>
    </source>
</evidence>
<accession>A0A6A4MJG2</accession>
<protein>
    <recommendedName>
        <fullName evidence="1">Anthranilate synthase component I N-terminal domain-containing protein</fullName>
    </recommendedName>
</protein>
<dbReference type="Proteomes" id="UP000428333">
    <property type="component" value="Linkage Group LG01"/>
</dbReference>
<gene>
    <name evidence="2" type="ORF">C3L33_00595</name>
</gene>
<keyword evidence="3" id="KW-1185">Reference proteome</keyword>
<evidence type="ECO:0000259" key="1">
    <source>
        <dbReference type="Pfam" id="PF04715"/>
    </source>
</evidence>
<evidence type="ECO:0000313" key="3">
    <source>
        <dbReference type="Proteomes" id="UP000428333"/>
    </source>
</evidence>
<reference evidence="2 3" key="1">
    <citation type="journal article" date="2019" name="Genome Biol. Evol.">
        <title>The Rhododendron genome and chromosomal organization provide insight into shared whole-genome duplications across the heath family (Ericaceae).</title>
        <authorList>
            <person name="Soza V.L."/>
            <person name="Lindsley D."/>
            <person name="Waalkes A."/>
            <person name="Ramage E."/>
            <person name="Patwardhan R.P."/>
            <person name="Burton J.N."/>
            <person name="Adey A."/>
            <person name="Kumar A."/>
            <person name="Qiu R."/>
            <person name="Shendure J."/>
            <person name="Hall B."/>
        </authorList>
    </citation>
    <scope>NUCLEOTIDE SEQUENCE [LARGE SCALE GENOMIC DNA]</scope>
    <source>
        <strain evidence="2">RSF 1966-606</strain>
    </source>
</reference>
<name>A0A6A4MJG2_9ERIC</name>
<proteinExistence type="predicted"/>
<sequence length="74" mass="8667">MATSSPHNEMCCRRSIQTTHLIKKKYIVKYGGWFGYFSYNTFRYVGKKLPFSSALKDDRYLPDIDVCLYDDVIA</sequence>
<comment type="caution">
    <text evidence="2">The sequence shown here is derived from an EMBL/GenBank/DDBJ whole genome shotgun (WGS) entry which is preliminary data.</text>
</comment>
<organism evidence="2 3">
    <name type="scientific">Rhododendron williamsianum</name>
    <dbReference type="NCBI Taxonomy" id="262921"/>
    <lineage>
        <taxon>Eukaryota</taxon>
        <taxon>Viridiplantae</taxon>
        <taxon>Streptophyta</taxon>
        <taxon>Embryophyta</taxon>
        <taxon>Tracheophyta</taxon>
        <taxon>Spermatophyta</taxon>
        <taxon>Magnoliopsida</taxon>
        <taxon>eudicotyledons</taxon>
        <taxon>Gunneridae</taxon>
        <taxon>Pentapetalae</taxon>
        <taxon>asterids</taxon>
        <taxon>Ericales</taxon>
        <taxon>Ericaceae</taxon>
        <taxon>Ericoideae</taxon>
        <taxon>Rhodoreae</taxon>
        <taxon>Rhododendron</taxon>
    </lineage>
</organism>
<feature type="non-terminal residue" evidence="2">
    <location>
        <position position="1"/>
    </location>
</feature>
<feature type="domain" description="Anthranilate synthase component I N-terminal" evidence="1">
    <location>
        <begin position="25"/>
        <end position="73"/>
    </location>
</feature>
<dbReference type="Pfam" id="PF04715">
    <property type="entry name" value="Anth_synt_I_N"/>
    <property type="match status" value="1"/>
</dbReference>
<dbReference type="AlphaFoldDB" id="A0A6A4MJG2"/>